<feature type="region of interest" description="Disordered" evidence="1">
    <location>
        <begin position="80"/>
        <end position="116"/>
    </location>
</feature>
<feature type="region of interest" description="Disordered" evidence="1">
    <location>
        <begin position="1"/>
        <end position="46"/>
    </location>
</feature>
<gene>
    <name evidence="2" type="ORF">NDU88_004143</name>
</gene>
<dbReference type="EMBL" id="JANPWB010000005">
    <property type="protein sequence ID" value="KAJ1187367.1"/>
    <property type="molecule type" value="Genomic_DNA"/>
</dbReference>
<accession>A0AAV7UIG9</accession>
<reference evidence="2" key="1">
    <citation type="journal article" date="2022" name="bioRxiv">
        <title>Sequencing and chromosome-scale assembly of the giantPleurodeles waltlgenome.</title>
        <authorList>
            <person name="Brown T."/>
            <person name="Elewa A."/>
            <person name="Iarovenko S."/>
            <person name="Subramanian E."/>
            <person name="Araus A.J."/>
            <person name="Petzold A."/>
            <person name="Susuki M."/>
            <person name="Suzuki K.-i.T."/>
            <person name="Hayashi T."/>
            <person name="Toyoda A."/>
            <person name="Oliveira C."/>
            <person name="Osipova E."/>
            <person name="Leigh N.D."/>
            <person name="Simon A."/>
            <person name="Yun M.H."/>
        </authorList>
    </citation>
    <scope>NUCLEOTIDE SEQUENCE</scope>
    <source>
        <strain evidence="2">20211129_DDA</strain>
        <tissue evidence="2">Liver</tissue>
    </source>
</reference>
<sequence>MDSGRRRGPAAPVNITPPIPEASRTWRAPIPKEKAHRKQPGTLPRNSAAKALLGGGLASLEAGDDGPRASLSDCSFVPPTWTPCPPDPHRPPQKAEASDWRGEGARPLQKTRGDGMLAQASIACPFRLLNY</sequence>
<dbReference type="AlphaFoldDB" id="A0AAV7UIG9"/>
<evidence type="ECO:0000313" key="2">
    <source>
        <dbReference type="EMBL" id="KAJ1187367.1"/>
    </source>
</evidence>
<name>A0AAV7UIG9_PLEWA</name>
<protein>
    <submittedName>
        <fullName evidence="2">Uncharacterized protein</fullName>
    </submittedName>
</protein>
<keyword evidence="3" id="KW-1185">Reference proteome</keyword>
<evidence type="ECO:0000313" key="3">
    <source>
        <dbReference type="Proteomes" id="UP001066276"/>
    </source>
</evidence>
<evidence type="ECO:0000256" key="1">
    <source>
        <dbReference type="SAM" id="MobiDB-lite"/>
    </source>
</evidence>
<comment type="caution">
    <text evidence="2">The sequence shown here is derived from an EMBL/GenBank/DDBJ whole genome shotgun (WGS) entry which is preliminary data.</text>
</comment>
<dbReference type="Proteomes" id="UP001066276">
    <property type="component" value="Chromosome 3_1"/>
</dbReference>
<organism evidence="2 3">
    <name type="scientific">Pleurodeles waltl</name>
    <name type="common">Iberian ribbed newt</name>
    <dbReference type="NCBI Taxonomy" id="8319"/>
    <lineage>
        <taxon>Eukaryota</taxon>
        <taxon>Metazoa</taxon>
        <taxon>Chordata</taxon>
        <taxon>Craniata</taxon>
        <taxon>Vertebrata</taxon>
        <taxon>Euteleostomi</taxon>
        <taxon>Amphibia</taxon>
        <taxon>Batrachia</taxon>
        <taxon>Caudata</taxon>
        <taxon>Salamandroidea</taxon>
        <taxon>Salamandridae</taxon>
        <taxon>Pleurodelinae</taxon>
        <taxon>Pleurodeles</taxon>
    </lineage>
</organism>
<proteinExistence type="predicted"/>